<proteinExistence type="predicted"/>
<organism evidence="1 2">
    <name type="scientific">Blautia stercoris</name>
    <dbReference type="NCBI Taxonomy" id="871664"/>
    <lineage>
        <taxon>Bacteria</taxon>
        <taxon>Bacillati</taxon>
        <taxon>Bacillota</taxon>
        <taxon>Clostridia</taxon>
        <taxon>Lachnospirales</taxon>
        <taxon>Lachnospiraceae</taxon>
        <taxon>Blautia</taxon>
    </lineage>
</organism>
<evidence type="ECO:0000313" key="2">
    <source>
        <dbReference type="Proteomes" id="UP000661649"/>
    </source>
</evidence>
<keyword evidence="2" id="KW-1185">Reference proteome</keyword>
<protein>
    <submittedName>
        <fullName evidence="1">Uncharacterized protein</fullName>
    </submittedName>
</protein>
<dbReference type="EMBL" id="JACRTP010000001">
    <property type="protein sequence ID" value="MBC8627244.1"/>
    <property type="molecule type" value="Genomic_DNA"/>
</dbReference>
<evidence type="ECO:0000313" key="1">
    <source>
        <dbReference type="EMBL" id="MBC8627244.1"/>
    </source>
</evidence>
<comment type="caution">
    <text evidence="1">The sequence shown here is derived from an EMBL/GenBank/DDBJ whole genome shotgun (WGS) entry which is preliminary data.</text>
</comment>
<gene>
    <name evidence="1" type="ORF">H8712_01135</name>
</gene>
<reference evidence="1 2" key="1">
    <citation type="submission" date="2020-08" db="EMBL/GenBank/DDBJ databases">
        <title>Genome public.</title>
        <authorList>
            <person name="Liu C."/>
            <person name="Sun Q."/>
        </authorList>
    </citation>
    <scope>NUCLEOTIDE SEQUENCE [LARGE SCALE GENOMIC DNA]</scope>
    <source>
        <strain evidence="1 2">3_YM_SP_D4_24.mj</strain>
    </source>
</reference>
<name>A0ABR7P769_9FIRM</name>
<sequence>MIGLEDGMLQIYISGEGAGEPGTSKADKETIEKLLPNRLEDQFCFRTQDAVEHLEFIRSDRYGDIKL</sequence>
<dbReference type="RefSeq" id="WP_187558070.1">
    <property type="nucleotide sequence ID" value="NZ_JACRTP010000001.1"/>
</dbReference>
<accession>A0ABR7P769</accession>
<dbReference type="Proteomes" id="UP000661649">
    <property type="component" value="Unassembled WGS sequence"/>
</dbReference>